<proteinExistence type="predicted"/>
<comment type="caution">
    <text evidence="1">The sequence shown here is derived from an EMBL/GenBank/DDBJ whole genome shotgun (WGS) entry which is preliminary data.</text>
</comment>
<organism evidence="1 2">
    <name type="scientific">Pseudomonas syringae pv. aceris</name>
    <dbReference type="NCBI Taxonomy" id="199198"/>
    <lineage>
        <taxon>Bacteria</taxon>
        <taxon>Pseudomonadati</taxon>
        <taxon>Pseudomonadota</taxon>
        <taxon>Gammaproteobacteria</taxon>
        <taxon>Pseudomonadales</taxon>
        <taxon>Pseudomonadaceae</taxon>
        <taxon>Pseudomonas</taxon>
        <taxon>Pseudomonas syringae</taxon>
    </lineage>
</organism>
<dbReference type="EMBL" id="LJPM01000042">
    <property type="protein sequence ID" value="KPW26515.1"/>
    <property type="molecule type" value="Genomic_DNA"/>
</dbReference>
<dbReference type="AlphaFoldDB" id="A0A0P9JMV8"/>
<gene>
    <name evidence="1" type="ORF">ALO91_03519</name>
</gene>
<reference evidence="1 2" key="1">
    <citation type="submission" date="2015-09" db="EMBL/GenBank/DDBJ databases">
        <title>Genome announcement of multiple Pseudomonas syringae strains.</title>
        <authorList>
            <person name="Thakur S."/>
            <person name="Wang P.W."/>
            <person name="Gong Y."/>
            <person name="Weir B.S."/>
            <person name="Guttman D.S."/>
        </authorList>
    </citation>
    <scope>NUCLEOTIDE SEQUENCE [LARGE SCALE GENOMIC DNA]</scope>
    <source>
        <strain evidence="1 2">ICMP2802</strain>
    </source>
</reference>
<evidence type="ECO:0000313" key="2">
    <source>
        <dbReference type="Proteomes" id="UP000050297"/>
    </source>
</evidence>
<protein>
    <submittedName>
        <fullName evidence="1">Uncharacterized protein</fullName>
    </submittedName>
</protein>
<feature type="non-terminal residue" evidence="1">
    <location>
        <position position="1"/>
    </location>
</feature>
<sequence length="70" mass="7792">TSSLLHFCRTLKHGGFCRSELVREMGRTAAENLVFNTTPSRTSSLLQKPPCLSVRQKCRSEPGDASLVRE</sequence>
<dbReference type="Proteomes" id="UP000050297">
    <property type="component" value="Unassembled WGS sequence"/>
</dbReference>
<accession>A0A0P9JMV8</accession>
<evidence type="ECO:0000313" key="1">
    <source>
        <dbReference type="EMBL" id="KPW26515.1"/>
    </source>
</evidence>
<dbReference type="PATRIC" id="fig|199198.5.peg.5037"/>
<name>A0A0P9JMV8_PSESX</name>
<feature type="non-terminal residue" evidence="1">
    <location>
        <position position="70"/>
    </location>
</feature>